<proteinExistence type="inferred from homology"/>
<dbReference type="Gene3D" id="3.20.20.70">
    <property type="entry name" value="Aldolase class I"/>
    <property type="match status" value="2"/>
</dbReference>
<comment type="subunit">
    <text evidence="3">Homodimer.</text>
</comment>
<dbReference type="GO" id="GO:0006096">
    <property type="term" value="P:glycolytic process"/>
    <property type="evidence" value="ECO:0007669"/>
    <property type="project" value="UniProtKB-UniPathway"/>
</dbReference>
<dbReference type="GO" id="GO:0046166">
    <property type="term" value="P:glyceraldehyde-3-phosphate biosynthetic process"/>
    <property type="evidence" value="ECO:0007669"/>
    <property type="project" value="TreeGrafter"/>
</dbReference>
<comment type="catalytic activity">
    <reaction evidence="3">
        <text>D-glyceraldehyde 3-phosphate = dihydroxyacetone phosphate</text>
        <dbReference type="Rhea" id="RHEA:18585"/>
        <dbReference type="ChEBI" id="CHEBI:57642"/>
        <dbReference type="ChEBI" id="CHEBI:59776"/>
        <dbReference type="EC" id="5.3.1.1"/>
    </reaction>
</comment>
<dbReference type="GO" id="GO:0006094">
    <property type="term" value="P:gluconeogenesis"/>
    <property type="evidence" value="ECO:0007669"/>
    <property type="project" value="UniProtKB-UniPathway"/>
</dbReference>
<evidence type="ECO:0000256" key="2">
    <source>
        <dbReference type="ARBA" id="ARBA00023235"/>
    </source>
</evidence>
<dbReference type="CDD" id="cd00311">
    <property type="entry name" value="TIM"/>
    <property type="match status" value="1"/>
</dbReference>
<comment type="caution">
    <text evidence="4">The sequence shown here is derived from an EMBL/GenBank/DDBJ whole genome shotgun (WGS) entry which is preliminary data.</text>
</comment>
<sequence length="215" mass="23522">MKPVYIVANWKSNKTVAETRSWLESFTLPSKDCTVIICAPFTLLHFLNEQKLQVHLGAQDVSPFGEGAYTGEVSAKQLKELVEWVIIGHSERRKYLKESDEELSFEVLQAKQAGLGVIFCVPDENIHIPPGVEVVAYEPQDAIGTGKSEDPTRMNAVIAGLKKRSKSLYGLYGGSVTPQNVASFIKEPSIDGVLVGGASLDAVAFQQLIENAYHS</sequence>
<evidence type="ECO:0000256" key="1">
    <source>
        <dbReference type="ARBA" id="ARBA00007422"/>
    </source>
</evidence>
<dbReference type="GO" id="GO:0004807">
    <property type="term" value="F:triose-phosphate isomerase activity"/>
    <property type="evidence" value="ECO:0007669"/>
    <property type="project" value="UniProtKB-EC"/>
</dbReference>
<dbReference type="GO" id="GO:0005829">
    <property type="term" value="C:cytosol"/>
    <property type="evidence" value="ECO:0007669"/>
    <property type="project" value="TreeGrafter"/>
</dbReference>
<dbReference type="Pfam" id="PF00121">
    <property type="entry name" value="TIM"/>
    <property type="match status" value="2"/>
</dbReference>
<dbReference type="SUPFAM" id="SSF51351">
    <property type="entry name" value="Triosephosphate isomerase (TIM)"/>
    <property type="match status" value="1"/>
</dbReference>
<gene>
    <name evidence="4" type="ORF">A2875_03160</name>
</gene>
<name>A0A1F5ZRG6_9BACT</name>
<dbReference type="Proteomes" id="UP000177416">
    <property type="component" value="Unassembled WGS sequence"/>
</dbReference>
<dbReference type="EC" id="5.3.1.1" evidence="3"/>
<reference evidence="4 5" key="1">
    <citation type="journal article" date="2016" name="Nat. Commun.">
        <title>Thousands of microbial genomes shed light on interconnected biogeochemical processes in an aquifer system.</title>
        <authorList>
            <person name="Anantharaman K."/>
            <person name="Brown C.T."/>
            <person name="Hug L.A."/>
            <person name="Sharon I."/>
            <person name="Castelle C.J."/>
            <person name="Probst A.J."/>
            <person name="Thomas B.C."/>
            <person name="Singh A."/>
            <person name="Wilkins M.J."/>
            <person name="Karaoz U."/>
            <person name="Brodie E.L."/>
            <person name="Williams K.H."/>
            <person name="Hubbard S.S."/>
            <person name="Banfield J.F."/>
        </authorList>
    </citation>
    <scope>NUCLEOTIDE SEQUENCE [LARGE SCALE GENOMIC DNA]</scope>
</reference>
<protein>
    <recommendedName>
        <fullName evidence="3">Triosephosphate isomerase</fullName>
        <ecNumber evidence="3">5.3.1.1</ecNumber>
    </recommendedName>
</protein>
<dbReference type="EMBL" id="MFJJ01000010">
    <property type="protein sequence ID" value="OGG14935.1"/>
    <property type="molecule type" value="Genomic_DNA"/>
</dbReference>
<accession>A0A1F5ZRG6</accession>
<comment type="subcellular location">
    <subcellularLocation>
        <location evidence="3">Cytoplasm</location>
    </subcellularLocation>
</comment>
<keyword evidence="2 3" id="KW-0413">Isomerase</keyword>
<comment type="similarity">
    <text evidence="1 3">Belongs to the triosephosphate isomerase family.</text>
</comment>
<dbReference type="InterPro" id="IPR013785">
    <property type="entry name" value="Aldolase_TIM"/>
</dbReference>
<comment type="pathway">
    <text evidence="3">Carbohydrate degradation; glycolysis; D-glyceraldehyde 3-phosphate from glycerone phosphate: step 1/1.</text>
</comment>
<dbReference type="UniPathway" id="UPA00138"/>
<dbReference type="AlphaFoldDB" id="A0A1F5ZRG6"/>
<dbReference type="PANTHER" id="PTHR21139:SF42">
    <property type="entry name" value="TRIOSEPHOSPHATE ISOMERASE"/>
    <property type="match status" value="1"/>
</dbReference>
<dbReference type="PROSITE" id="PS51440">
    <property type="entry name" value="TIM_2"/>
    <property type="match status" value="1"/>
</dbReference>
<comment type="pathway">
    <text evidence="3">Carbohydrate biosynthesis; gluconeogenesis.</text>
</comment>
<organism evidence="4 5">
    <name type="scientific">Candidatus Gottesmanbacteria bacterium RIFCSPHIGHO2_01_FULL_46_14</name>
    <dbReference type="NCBI Taxonomy" id="1798380"/>
    <lineage>
        <taxon>Bacteria</taxon>
        <taxon>Candidatus Gottesmaniibacteriota</taxon>
    </lineage>
</organism>
<dbReference type="PANTHER" id="PTHR21139">
    <property type="entry name" value="TRIOSEPHOSPHATE ISOMERASE"/>
    <property type="match status" value="1"/>
</dbReference>
<dbReference type="GO" id="GO:0019563">
    <property type="term" value="P:glycerol catabolic process"/>
    <property type="evidence" value="ECO:0007669"/>
    <property type="project" value="TreeGrafter"/>
</dbReference>
<dbReference type="UniPathway" id="UPA00109">
    <property type="reaction ID" value="UER00189"/>
</dbReference>
<keyword evidence="3" id="KW-0312">Gluconeogenesis</keyword>
<evidence type="ECO:0000256" key="3">
    <source>
        <dbReference type="RuleBase" id="RU363013"/>
    </source>
</evidence>
<keyword evidence="3" id="KW-0963">Cytoplasm</keyword>
<dbReference type="InterPro" id="IPR035990">
    <property type="entry name" value="TIM_sf"/>
</dbReference>
<keyword evidence="3" id="KW-0324">Glycolysis</keyword>
<evidence type="ECO:0000313" key="4">
    <source>
        <dbReference type="EMBL" id="OGG14935.1"/>
    </source>
</evidence>
<evidence type="ECO:0000313" key="5">
    <source>
        <dbReference type="Proteomes" id="UP000177416"/>
    </source>
</evidence>
<dbReference type="InterPro" id="IPR000652">
    <property type="entry name" value="Triosephosphate_isomerase"/>
</dbReference>